<reference evidence="4" key="1">
    <citation type="submission" date="2020-05" db="EMBL/GenBank/DDBJ databases">
        <authorList>
            <person name="Chiriac C."/>
            <person name="Salcher M."/>
            <person name="Ghai R."/>
            <person name="Kavagutti S V."/>
        </authorList>
    </citation>
    <scope>NUCLEOTIDE SEQUENCE</scope>
</reference>
<evidence type="ECO:0000313" key="3">
    <source>
        <dbReference type="EMBL" id="CAB4181033.1"/>
    </source>
</evidence>
<proteinExistence type="predicted"/>
<dbReference type="EMBL" id="LR797241">
    <property type="protein sequence ID" value="CAB4195735.1"/>
    <property type="molecule type" value="Genomic_DNA"/>
</dbReference>
<evidence type="ECO:0000313" key="7">
    <source>
        <dbReference type="EMBL" id="CAB5226760.1"/>
    </source>
</evidence>
<sequence>MEYKYEETWGTPLGQDCVDLCTALPRWLGERLTFLGMHTSGAPAAYWDGDASLPVPIDRWRSDLTKHGLALSLVGNLSNLDLSIDEEERAHDAAQRAMVWVTAHLTNLWD</sequence>
<evidence type="ECO:0000313" key="2">
    <source>
        <dbReference type="EMBL" id="CAB4169493.1"/>
    </source>
</evidence>
<dbReference type="EMBL" id="LR796846">
    <property type="protein sequence ID" value="CAB4169493.1"/>
    <property type="molecule type" value="Genomic_DNA"/>
</dbReference>
<protein>
    <submittedName>
        <fullName evidence="4">Uncharacterized protein</fullName>
    </submittedName>
</protein>
<evidence type="ECO:0000313" key="6">
    <source>
        <dbReference type="EMBL" id="CAB4210683.1"/>
    </source>
</evidence>
<gene>
    <name evidence="3" type="ORF">UFOVP1064_8</name>
    <name evidence="4" type="ORF">UFOVP1197_55</name>
    <name evidence="5" type="ORF">UFOVP1294_35</name>
    <name evidence="6" type="ORF">UFOVP1412_38</name>
    <name evidence="7" type="ORF">UFOVP1515_33</name>
    <name evidence="1" type="ORF">UFOVP659_67</name>
    <name evidence="2" type="ORF">UFOVP885_46</name>
</gene>
<evidence type="ECO:0000313" key="4">
    <source>
        <dbReference type="EMBL" id="CAB4190359.1"/>
    </source>
</evidence>
<name>A0A6J5R0E9_9CAUD</name>
<dbReference type="EMBL" id="LR797365">
    <property type="protein sequence ID" value="CAB4210683.1"/>
    <property type="molecule type" value="Genomic_DNA"/>
</dbReference>
<dbReference type="EMBL" id="LR797015">
    <property type="protein sequence ID" value="CAB4181033.1"/>
    <property type="molecule type" value="Genomic_DNA"/>
</dbReference>
<dbReference type="EMBL" id="LR796628">
    <property type="protein sequence ID" value="CAB4156465.1"/>
    <property type="molecule type" value="Genomic_DNA"/>
</dbReference>
<dbReference type="EMBL" id="LR798365">
    <property type="protein sequence ID" value="CAB5226760.1"/>
    <property type="molecule type" value="Genomic_DNA"/>
</dbReference>
<accession>A0A6J5R0E9</accession>
<evidence type="ECO:0000313" key="1">
    <source>
        <dbReference type="EMBL" id="CAB4156465.1"/>
    </source>
</evidence>
<dbReference type="EMBL" id="LR797154">
    <property type="protein sequence ID" value="CAB4190359.1"/>
    <property type="molecule type" value="Genomic_DNA"/>
</dbReference>
<organism evidence="4">
    <name type="scientific">uncultured Caudovirales phage</name>
    <dbReference type="NCBI Taxonomy" id="2100421"/>
    <lineage>
        <taxon>Viruses</taxon>
        <taxon>Duplodnaviria</taxon>
        <taxon>Heunggongvirae</taxon>
        <taxon>Uroviricota</taxon>
        <taxon>Caudoviricetes</taxon>
        <taxon>Peduoviridae</taxon>
        <taxon>Maltschvirus</taxon>
        <taxon>Maltschvirus maltsch</taxon>
    </lineage>
</organism>
<evidence type="ECO:0000313" key="5">
    <source>
        <dbReference type="EMBL" id="CAB4195735.1"/>
    </source>
</evidence>